<proteinExistence type="predicted"/>
<protein>
    <submittedName>
        <fullName evidence="1">Uncharacterized protein</fullName>
    </submittedName>
</protein>
<gene>
    <name evidence="1" type="ORF">AYBTSS11_LOCUS3310</name>
</gene>
<reference evidence="1" key="1">
    <citation type="submission" date="2023-10" db="EMBL/GenBank/DDBJ databases">
        <authorList>
            <person name="Domelevo Entfellner J.-B."/>
        </authorList>
    </citation>
    <scope>NUCLEOTIDE SEQUENCE</scope>
</reference>
<accession>A0AA86S4T5</accession>
<evidence type="ECO:0000313" key="2">
    <source>
        <dbReference type="Proteomes" id="UP001189624"/>
    </source>
</evidence>
<name>A0AA86S4T5_9FABA</name>
<dbReference type="EMBL" id="OY731398">
    <property type="protein sequence ID" value="CAJ1906348.1"/>
    <property type="molecule type" value="Genomic_DNA"/>
</dbReference>
<dbReference type="Proteomes" id="UP001189624">
    <property type="component" value="Chromosome 1"/>
</dbReference>
<evidence type="ECO:0000313" key="1">
    <source>
        <dbReference type="EMBL" id="CAJ1906348.1"/>
    </source>
</evidence>
<sequence length="82" mass="9669">MAWSNIVCLVAKIGGLVLKEVNRDVRVFHGAARWYQIPRGPLFRIGEINKVQFLQLARINDGCQRRSHLRWKTWMHRVEEIS</sequence>
<dbReference type="Gramene" id="rna-AYBTSS11_LOCUS3310">
    <property type="protein sequence ID" value="CAJ1906348.1"/>
    <property type="gene ID" value="gene-AYBTSS11_LOCUS3310"/>
</dbReference>
<organism evidence="1 2">
    <name type="scientific">Sphenostylis stenocarpa</name>
    <dbReference type="NCBI Taxonomy" id="92480"/>
    <lineage>
        <taxon>Eukaryota</taxon>
        <taxon>Viridiplantae</taxon>
        <taxon>Streptophyta</taxon>
        <taxon>Embryophyta</taxon>
        <taxon>Tracheophyta</taxon>
        <taxon>Spermatophyta</taxon>
        <taxon>Magnoliopsida</taxon>
        <taxon>eudicotyledons</taxon>
        <taxon>Gunneridae</taxon>
        <taxon>Pentapetalae</taxon>
        <taxon>rosids</taxon>
        <taxon>fabids</taxon>
        <taxon>Fabales</taxon>
        <taxon>Fabaceae</taxon>
        <taxon>Papilionoideae</taxon>
        <taxon>50 kb inversion clade</taxon>
        <taxon>NPAAA clade</taxon>
        <taxon>indigoferoid/millettioid clade</taxon>
        <taxon>Phaseoleae</taxon>
        <taxon>Sphenostylis</taxon>
    </lineage>
</organism>
<keyword evidence="2" id="KW-1185">Reference proteome</keyword>
<dbReference type="AlphaFoldDB" id="A0AA86S4T5"/>